<reference evidence="7" key="1">
    <citation type="submission" date="2018-05" db="EMBL/GenBank/DDBJ databases">
        <authorList>
            <person name="Lanie J.A."/>
            <person name="Ng W.-L."/>
            <person name="Kazmierczak K.M."/>
            <person name="Andrzejewski T.M."/>
            <person name="Davidsen T.M."/>
            <person name="Wayne K.J."/>
            <person name="Tettelin H."/>
            <person name="Glass J.I."/>
            <person name="Rusch D."/>
            <person name="Podicherti R."/>
            <person name="Tsui H.-C.T."/>
            <person name="Winkler M.E."/>
        </authorList>
    </citation>
    <scope>NUCLEOTIDE SEQUENCE</scope>
</reference>
<evidence type="ECO:0000259" key="6">
    <source>
        <dbReference type="PROSITE" id="PS51379"/>
    </source>
</evidence>
<dbReference type="PANTHER" id="PTHR43177">
    <property type="entry name" value="PROTEIN NRFC"/>
    <property type="match status" value="1"/>
</dbReference>
<dbReference type="PROSITE" id="PS51379">
    <property type="entry name" value="4FE4S_FER_2"/>
    <property type="match status" value="3"/>
</dbReference>
<dbReference type="InterPro" id="IPR050954">
    <property type="entry name" value="ET_IronSulfur_Cluster-Binding"/>
</dbReference>
<protein>
    <recommendedName>
        <fullName evidence="6">4Fe-4S ferredoxin-type domain-containing protein</fullName>
    </recommendedName>
</protein>
<proteinExistence type="predicted"/>
<feature type="domain" description="4Fe-4S ferredoxin-type" evidence="6">
    <location>
        <begin position="4"/>
        <end position="35"/>
    </location>
</feature>
<name>A0A381VZY7_9ZZZZ</name>
<evidence type="ECO:0000256" key="4">
    <source>
        <dbReference type="ARBA" id="ARBA00023014"/>
    </source>
</evidence>
<evidence type="ECO:0000256" key="3">
    <source>
        <dbReference type="ARBA" id="ARBA00023004"/>
    </source>
</evidence>
<dbReference type="GO" id="GO:0051539">
    <property type="term" value="F:4 iron, 4 sulfur cluster binding"/>
    <property type="evidence" value="ECO:0007669"/>
    <property type="project" value="UniProtKB-KW"/>
</dbReference>
<accession>A0A381VZY7</accession>
<evidence type="ECO:0000256" key="5">
    <source>
        <dbReference type="SAM" id="MobiDB-lite"/>
    </source>
</evidence>
<dbReference type="SUPFAM" id="SSF54862">
    <property type="entry name" value="4Fe-4S ferredoxins"/>
    <property type="match status" value="1"/>
</dbReference>
<evidence type="ECO:0000256" key="2">
    <source>
        <dbReference type="ARBA" id="ARBA00022723"/>
    </source>
</evidence>
<dbReference type="AlphaFoldDB" id="A0A381VZY7"/>
<feature type="region of interest" description="Disordered" evidence="5">
    <location>
        <begin position="189"/>
        <end position="217"/>
    </location>
</feature>
<evidence type="ECO:0000256" key="1">
    <source>
        <dbReference type="ARBA" id="ARBA00022485"/>
    </source>
</evidence>
<dbReference type="PANTHER" id="PTHR43177:SF3">
    <property type="entry name" value="PROTEIN NRFC HOMOLOG"/>
    <property type="match status" value="1"/>
</dbReference>
<dbReference type="EMBL" id="UINC01010278">
    <property type="protein sequence ID" value="SVA45794.1"/>
    <property type="molecule type" value="Genomic_DNA"/>
</dbReference>
<keyword evidence="3" id="KW-0408">Iron</keyword>
<sequence>MAKWGMAIDIDRCDGCNACVVACRTENNVPTAGPEQAENGRAIEWIRVERHVEGEFPNVRVRFVPVMCVHCDEAPCVKVCPVSATYETPDGLNAQIHPRCIGTRACGQACPYTVRYFNWGEPSWEAPLEQTINPDVAVRWKGIMEKCTFCVQRIRRTNDQARDEEREIRDGEVQPACAQACPAQAIVFGDREDPESAVSKLSESPRAEGPLEELGTGPRVVYLKEGGWGDGVRP</sequence>
<dbReference type="Gene3D" id="3.30.70.20">
    <property type="match status" value="2"/>
</dbReference>
<keyword evidence="1" id="KW-0004">4Fe-4S</keyword>
<keyword evidence="4" id="KW-0411">Iron-sulfur</keyword>
<dbReference type="GO" id="GO:0046872">
    <property type="term" value="F:metal ion binding"/>
    <property type="evidence" value="ECO:0007669"/>
    <property type="project" value="UniProtKB-KW"/>
</dbReference>
<keyword evidence="2" id="KW-0479">Metal-binding</keyword>
<dbReference type="InterPro" id="IPR017896">
    <property type="entry name" value="4Fe4S_Fe-S-bd"/>
</dbReference>
<feature type="domain" description="4Fe-4S ferredoxin-type" evidence="6">
    <location>
        <begin position="59"/>
        <end position="90"/>
    </location>
</feature>
<evidence type="ECO:0000313" key="7">
    <source>
        <dbReference type="EMBL" id="SVA45794.1"/>
    </source>
</evidence>
<gene>
    <name evidence="7" type="ORF">METZ01_LOCUS98648</name>
</gene>
<organism evidence="7">
    <name type="scientific">marine metagenome</name>
    <dbReference type="NCBI Taxonomy" id="408172"/>
    <lineage>
        <taxon>unclassified sequences</taxon>
        <taxon>metagenomes</taxon>
        <taxon>ecological metagenomes</taxon>
    </lineage>
</organism>
<dbReference type="Pfam" id="PF13247">
    <property type="entry name" value="Fer4_11"/>
    <property type="match status" value="1"/>
</dbReference>
<feature type="domain" description="4Fe-4S ferredoxin-type" evidence="6">
    <location>
        <begin position="92"/>
        <end position="120"/>
    </location>
</feature>
<dbReference type="CDD" id="cd10551">
    <property type="entry name" value="PsrB"/>
    <property type="match status" value="1"/>
</dbReference>